<comment type="caution">
    <text evidence="3">The sequence shown here is derived from an EMBL/GenBank/DDBJ whole genome shotgun (WGS) entry which is preliminary data.</text>
</comment>
<feature type="chain" id="PRO_5046184842" evidence="1">
    <location>
        <begin position="19"/>
        <end position="327"/>
    </location>
</feature>
<dbReference type="PROSITE" id="PS51747">
    <property type="entry name" value="CYT_DCMP_DEAMINASES_2"/>
    <property type="match status" value="1"/>
</dbReference>
<dbReference type="EMBL" id="JARVKF010000023">
    <property type="protein sequence ID" value="KAK9425240.1"/>
    <property type="molecule type" value="Genomic_DNA"/>
</dbReference>
<keyword evidence="1" id="KW-0732">Signal</keyword>
<dbReference type="Gene3D" id="3.40.140.10">
    <property type="entry name" value="Cytidine Deaminase, domain 2"/>
    <property type="match status" value="1"/>
</dbReference>
<dbReference type="Pfam" id="PF00383">
    <property type="entry name" value="dCMP_cyt_deam_1"/>
    <property type="match status" value="1"/>
</dbReference>
<evidence type="ECO:0000313" key="4">
    <source>
        <dbReference type="Proteomes" id="UP001408356"/>
    </source>
</evidence>
<reference evidence="3 4" key="1">
    <citation type="journal article" date="2024" name="J. Plant Pathol.">
        <title>Sequence and assembly of the genome of Seiridium unicorne, isolate CBS 538.82, causal agent of cypress canker disease.</title>
        <authorList>
            <person name="Scali E."/>
            <person name="Rocca G.D."/>
            <person name="Danti R."/>
            <person name="Garbelotto M."/>
            <person name="Barberini S."/>
            <person name="Baroncelli R."/>
            <person name="Emiliani G."/>
        </authorList>
    </citation>
    <scope>NUCLEOTIDE SEQUENCE [LARGE SCALE GENOMIC DNA]</scope>
    <source>
        <strain evidence="3 4">BM-138-508</strain>
    </source>
</reference>
<dbReference type="Proteomes" id="UP001408356">
    <property type="component" value="Unassembled WGS sequence"/>
</dbReference>
<dbReference type="CDD" id="cd01285">
    <property type="entry name" value="nucleoside_deaminase"/>
    <property type="match status" value="1"/>
</dbReference>
<name>A0ABR2VE94_9PEZI</name>
<evidence type="ECO:0000259" key="2">
    <source>
        <dbReference type="PROSITE" id="PS51747"/>
    </source>
</evidence>
<dbReference type="SUPFAM" id="SSF53927">
    <property type="entry name" value="Cytidine deaminase-like"/>
    <property type="match status" value="1"/>
</dbReference>
<keyword evidence="4" id="KW-1185">Reference proteome</keyword>
<sequence>MAARLLLVLAAALPFALAHQHHGGIGRRSEQAPLSGPGLSINGIPFSTRAYWMRKANEALFDVLDDPCPFAAFGTVIVNHTVDGLGELVCMGANSNSLTGNPTLHGEMAAIKNCSEIFIDPTGPYNMTAAEAQDAFSELSLYTNAESCPMCASAIQWSGFAEYIYGTSINTLIEKGWGQIRVGSMEIFRQSYDMGTTTRLIGEVLTNETDPYFFWQYDPMEDSVVVDEVELIVSDAVEDSVVVEVVEVVDSEVLEESVVDEVVEDSDVVEDSAVVEPVEEVAREEMEESVEVDMTVSDVKLEMVDVVLCDDDVEVDTTNEEVDDYVP</sequence>
<feature type="signal peptide" evidence="1">
    <location>
        <begin position="1"/>
        <end position="18"/>
    </location>
</feature>
<dbReference type="PANTHER" id="PTHR11079">
    <property type="entry name" value="CYTOSINE DEAMINASE FAMILY MEMBER"/>
    <property type="match status" value="1"/>
</dbReference>
<evidence type="ECO:0000313" key="3">
    <source>
        <dbReference type="EMBL" id="KAK9425240.1"/>
    </source>
</evidence>
<feature type="domain" description="CMP/dCMP-type deaminase" evidence="2">
    <location>
        <begin position="47"/>
        <end position="180"/>
    </location>
</feature>
<protein>
    <submittedName>
        <fullName evidence="3">CMP/dCMP-type deaminase domain-containing protein</fullName>
    </submittedName>
</protein>
<proteinExistence type="predicted"/>
<evidence type="ECO:0000256" key="1">
    <source>
        <dbReference type="SAM" id="SignalP"/>
    </source>
</evidence>
<dbReference type="InterPro" id="IPR002125">
    <property type="entry name" value="CMP_dCMP_dom"/>
</dbReference>
<dbReference type="PANTHER" id="PTHR11079:SF203">
    <property type="entry name" value="CMP_DCMP-TYPE DEAMINASE DOMAIN-CONTAINING PROTEIN"/>
    <property type="match status" value="1"/>
</dbReference>
<organism evidence="3 4">
    <name type="scientific">Seiridium unicorne</name>
    <dbReference type="NCBI Taxonomy" id="138068"/>
    <lineage>
        <taxon>Eukaryota</taxon>
        <taxon>Fungi</taxon>
        <taxon>Dikarya</taxon>
        <taxon>Ascomycota</taxon>
        <taxon>Pezizomycotina</taxon>
        <taxon>Sordariomycetes</taxon>
        <taxon>Xylariomycetidae</taxon>
        <taxon>Amphisphaeriales</taxon>
        <taxon>Sporocadaceae</taxon>
        <taxon>Seiridium</taxon>
    </lineage>
</organism>
<gene>
    <name evidence="3" type="ORF">SUNI508_13223</name>
</gene>
<dbReference type="InterPro" id="IPR016193">
    <property type="entry name" value="Cytidine_deaminase-like"/>
</dbReference>
<accession>A0ABR2VE94</accession>